<dbReference type="PROSITE" id="PS50097">
    <property type="entry name" value="BTB"/>
    <property type="match status" value="1"/>
</dbReference>
<accession>A0AAD7CAZ0</accession>
<dbReference type="InterPro" id="IPR011333">
    <property type="entry name" value="SKP1/BTB/POZ_sf"/>
</dbReference>
<sequence>MMAGTPIVEDETPPTRDTTYYISDGNTVLQVENTLFRVHRSMLVKDKSTFDSMFSLDAYTQNTEDVVALSNFIAEGESDENPIRLHGDKADEFRALAWALYSLPAEIAVSMTIQANDLQLIHLARIAHKYQFRSTEMWALSALTQFHSNSPASGGGSPPVQNLVQITELSILCEYEPLRNAAVAKWNRLLGEGRAVAVAIGVAERLNLRKLLGLAYYSMMLKGREVWDSDPQLNARQRVRLLSGHYNLIKLCEDLPNTPPRLTHDSSCIRKGKCKNAFGALWKLVLTTKEGGLVGQVMKLQSADLLAKVMLAESVVRAYVEGNIPQLDLSSVEGAGEVQMHEKCLPIALAASQDKVKEVQEHLVEWFSDVV</sequence>
<feature type="domain" description="BTB" evidence="1">
    <location>
        <begin position="25"/>
        <end position="109"/>
    </location>
</feature>
<protein>
    <recommendedName>
        <fullName evidence="1">BTB domain-containing protein</fullName>
    </recommendedName>
</protein>
<dbReference type="InterPro" id="IPR000210">
    <property type="entry name" value="BTB/POZ_dom"/>
</dbReference>
<keyword evidence="3" id="KW-1185">Reference proteome</keyword>
<reference evidence="2" key="1">
    <citation type="submission" date="2023-03" db="EMBL/GenBank/DDBJ databases">
        <title>Massive genome expansion in bonnet fungi (Mycena s.s.) driven by repeated elements and novel gene families across ecological guilds.</title>
        <authorList>
            <consortium name="Lawrence Berkeley National Laboratory"/>
            <person name="Harder C.B."/>
            <person name="Miyauchi S."/>
            <person name="Viragh M."/>
            <person name="Kuo A."/>
            <person name="Thoen E."/>
            <person name="Andreopoulos B."/>
            <person name="Lu D."/>
            <person name="Skrede I."/>
            <person name="Drula E."/>
            <person name="Henrissat B."/>
            <person name="Morin E."/>
            <person name="Kohler A."/>
            <person name="Barry K."/>
            <person name="LaButti K."/>
            <person name="Morin E."/>
            <person name="Salamov A."/>
            <person name="Lipzen A."/>
            <person name="Mereny Z."/>
            <person name="Hegedus B."/>
            <person name="Baldrian P."/>
            <person name="Stursova M."/>
            <person name="Weitz H."/>
            <person name="Taylor A."/>
            <person name="Grigoriev I.V."/>
            <person name="Nagy L.G."/>
            <person name="Martin F."/>
            <person name="Kauserud H."/>
        </authorList>
    </citation>
    <scope>NUCLEOTIDE SEQUENCE</scope>
    <source>
        <strain evidence="2">9284</strain>
    </source>
</reference>
<evidence type="ECO:0000313" key="3">
    <source>
        <dbReference type="Proteomes" id="UP001221142"/>
    </source>
</evidence>
<name>A0AAD7CAZ0_9AGAR</name>
<evidence type="ECO:0000259" key="1">
    <source>
        <dbReference type="PROSITE" id="PS50097"/>
    </source>
</evidence>
<gene>
    <name evidence="2" type="ORF">FB45DRAFT_896309</name>
</gene>
<dbReference type="AlphaFoldDB" id="A0AAD7CAZ0"/>
<dbReference type="EMBL" id="JARKIF010000003">
    <property type="protein sequence ID" value="KAJ7643866.1"/>
    <property type="molecule type" value="Genomic_DNA"/>
</dbReference>
<dbReference type="Proteomes" id="UP001221142">
    <property type="component" value="Unassembled WGS sequence"/>
</dbReference>
<organism evidence="2 3">
    <name type="scientific">Roridomyces roridus</name>
    <dbReference type="NCBI Taxonomy" id="1738132"/>
    <lineage>
        <taxon>Eukaryota</taxon>
        <taxon>Fungi</taxon>
        <taxon>Dikarya</taxon>
        <taxon>Basidiomycota</taxon>
        <taxon>Agaricomycotina</taxon>
        <taxon>Agaricomycetes</taxon>
        <taxon>Agaricomycetidae</taxon>
        <taxon>Agaricales</taxon>
        <taxon>Marasmiineae</taxon>
        <taxon>Mycenaceae</taxon>
        <taxon>Roridomyces</taxon>
    </lineage>
</organism>
<comment type="caution">
    <text evidence="2">The sequence shown here is derived from an EMBL/GenBank/DDBJ whole genome shotgun (WGS) entry which is preliminary data.</text>
</comment>
<dbReference type="Gene3D" id="3.30.710.10">
    <property type="entry name" value="Potassium Channel Kv1.1, Chain A"/>
    <property type="match status" value="1"/>
</dbReference>
<evidence type="ECO:0000313" key="2">
    <source>
        <dbReference type="EMBL" id="KAJ7643866.1"/>
    </source>
</evidence>
<dbReference type="SUPFAM" id="SSF54695">
    <property type="entry name" value="POZ domain"/>
    <property type="match status" value="1"/>
</dbReference>
<proteinExistence type="predicted"/>